<dbReference type="SUPFAM" id="SSF48576">
    <property type="entry name" value="Terpenoid synthases"/>
    <property type="match status" value="1"/>
</dbReference>
<dbReference type="AlphaFoldDB" id="A0A835FR66"/>
<feature type="domain" description="Terpene synthase metal-binding" evidence="8">
    <location>
        <begin position="327"/>
        <end position="569"/>
    </location>
</feature>
<dbReference type="EMBL" id="JACEFO010000402">
    <property type="protein sequence ID" value="KAF8772410.1"/>
    <property type="molecule type" value="Genomic_DNA"/>
</dbReference>
<dbReference type="InterPro" id="IPR050148">
    <property type="entry name" value="Terpene_synthase-like"/>
</dbReference>
<dbReference type="OrthoDB" id="638746at2759"/>
<keyword evidence="10" id="KW-1185">Reference proteome</keyword>
<evidence type="ECO:0000259" key="8">
    <source>
        <dbReference type="Pfam" id="PF03936"/>
    </source>
</evidence>
<dbReference type="FunFam" id="1.10.600.10:FF:000005">
    <property type="entry name" value="Ent-kaur-16-ene synthase, chloroplastic"/>
    <property type="match status" value="1"/>
</dbReference>
<dbReference type="Gene3D" id="1.50.10.130">
    <property type="entry name" value="Terpene synthase, N-terminal domain"/>
    <property type="match status" value="1"/>
</dbReference>
<evidence type="ECO:0000256" key="5">
    <source>
        <dbReference type="ARBA" id="ARBA00022842"/>
    </source>
</evidence>
<dbReference type="GO" id="GO:0010333">
    <property type="term" value="F:terpene synthase activity"/>
    <property type="evidence" value="ECO:0007669"/>
    <property type="project" value="InterPro"/>
</dbReference>
<keyword evidence="3" id="KW-0479">Metal-binding</keyword>
<accession>A0A835FR66</accession>
<comment type="similarity">
    <text evidence="2">Belongs to the terpene synthase family.</text>
</comment>
<dbReference type="GO" id="GO:0000287">
    <property type="term" value="F:magnesium ion binding"/>
    <property type="evidence" value="ECO:0007669"/>
    <property type="project" value="InterPro"/>
</dbReference>
<keyword evidence="4" id="KW-0611">Plant defense</keyword>
<keyword evidence="5" id="KW-0460">Magnesium</keyword>
<sequence length="631" mass="71273">MLARRIGMGLDIPLNRADMDAILRLRDTELKRCQLNSIMASGSKAFMAYVAEGLGDLLDWDQLMAYQRKNGSFFNSPATTAAAAIHNGYNGRALDYLDSLISKFGSSVPTVYPWNAYSWLRMVDTLENMGVSCSFSSEINHILDITYRSWLDNDEEIMLDMATCAVAFRLLRMHGYNISSDGLALFSKESSFHDSVQGYLGDTEALLELYRASQVQILEEEIILQDIGSWSAKLLKQQLCSSKKLSRSSIDTSEVEYALKFPWYATLERLEHKRNIEHFKTDHFQLLKSAYWPPRANEEILALAADGFRSSQAVYQQELQHLESWVKEVRLDELEFARVLPLQVLFSAAATMFPSELSEARLAWSKNSILTTAMDDLFDIVGSREELENLVALVDRWDAYQDVGFCSQRVEILFRAIYDTNSEFAAKAAGVQNRSIIDHVAELWIDTARGMLAEAEWRTSGQAPSSMAEYMVTAEPSFALGPIVPIPLYLVGPELPGNVARCPEYREMLRHMNICGRLLNDLWTYSKERREGTVNGVLLLADLRYGGSSSAASVEAAKRELSRAIEASRRELLRLVVREDGAVPRPCRQLFWNMCKVLHLFYLDKDGYVSPKVMMHAASAVLLQPLQVPPR</sequence>
<evidence type="ECO:0000313" key="9">
    <source>
        <dbReference type="EMBL" id="KAF8772410.1"/>
    </source>
</evidence>
<evidence type="ECO:0000256" key="2">
    <source>
        <dbReference type="ARBA" id="ARBA00006333"/>
    </source>
</evidence>
<dbReference type="InterPro" id="IPR008949">
    <property type="entry name" value="Isoprenoid_synthase_dom_sf"/>
</dbReference>
<name>A0A835FR66_9POAL</name>
<dbReference type="SUPFAM" id="SSF48239">
    <property type="entry name" value="Terpenoid cyclases/Protein prenyltransferases"/>
    <property type="match status" value="1"/>
</dbReference>
<dbReference type="InterPro" id="IPR001906">
    <property type="entry name" value="Terpene_synth_N"/>
</dbReference>
<dbReference type="Pfam" id="PF01397">
    <property type="entry name" value="Terpene_synth"/>
    <property type="match status" value="1"/>
</dbReference>
<gene>
    <name evidence="9" type="ORF">HU200_005815</name>
</gene>
<dbReference type="PANTHER" id="PTHR31739:SF17">
    <property type="entry name" value="ENT-SANDARACOPIMARA-8(14),15-DIENE SYNTHASE, CHLOROPLASTIC"/>
    <property type="match status" value="1"/>
</dbReference>
<dbReference type="GO" id="GO:0006952">
    <property type="term" value="P:defense response"/>
    <property type="evidence" value="ECO:0007669"/>
    <property type="project" value="UniProtKB-KW"/>
</dbReference>
<dbReference type="InterPro" id="IPR008930">
    <property type="entry name" value="Terpenoid_cyclase/PrenylTrfase"/>
</dbReference>
<dbReference type="GO" id="GO:0016102">
    <property type="term" value="P:diterpenoid biosynthetic process"/>
    <property type="evidence" value="ECO:0007669"/>
    <property type="project" value="UniProtKB-ARBA"/>
</dbReference>
<dbReference type="Gene3D" id="1.50.10.160">
    <property type="match status" value="1"/>
</dbReference>
<evidence type="ECO:0000256" key="3">
    <source>
        <dbReference type="ARBA" id="ARBA00022723"/>
    </source>
</evidence>
<evidence type="ECO:0000256" key="4">
    <source>
        <dbReference type="ARBA" id="ARBA00022821"/>
    </source>
</evidence>
<organism evidence="9 10">
    <name type="scientific">Digitaria exilis</name>
    <dbReference type="NCBI Taxonomy" id="1010633"/>
    <lineage>
        <taxon>Eukaryota</taxon>
        <taxon>Viridiplantae</taxon>
        <taxon>Streptophyta</taxon>
        <taxon>Embryophyta</taxon>
        <taxon>Tracheophyta</taxon>
        <taxon>Spermatophyta</taxon>
        <taxon>Magnoliopsida</taxon>
        <taxon>Liliopsida</taxon>
        <taxon>Poales</taxon>
        <taxon>Poaceae</taxon>
        <taxon>PACMAD clade</taxon>
        <taxon>Panicoideae</taxon>
        <taxon>Panicodae</taxon>
        <taxon>Paniceae</taxon>
        <taxon>Anthephorinae</taxon>
        <taxon>Digitaria</taxon>
    </lineage>
</organism>
<protein>
    <submittedName>
        <fullName evidence="9">Uncharacterized protein</fullName>
    </submittedName>
</protein>
<comment type="caution">
    <text evidence="9">The sequence shown here is derived from an EMBL/GenBank/DDBJ whole genome shotgun (WGS) entry which is preliminary data.</text>
</comment>
<evidence type="ECO:0000259" key="7">
    <source>
        <dbReference type="Pfam" id="PF01397"/>
    </source>
</evidence>
<dbReference type="Proteomes" id="UP000636709">
    <property type="component" value="Unassembled WGS sequence"/>
</dbReference>
<keyword evidence="6" id="KW-0456">Lyase</keyword>
<dbReference type="PANTHER" id="PTHR31739">
    <property type="entry name" value="ENT-COPALYL DIPHOSPHATE SYNTHASE, CHLOROPLASTIC"/>
    <property type="match status" value="1"/>
</dbReference>
<feature type="domain" description="Terpene synthase N-terminal" evidence="7">
    <location>
        <begin position="59"/>
        <end position="259"/>
    </location>
</feature>
<comment type="cofactor">
    <cofactor evidence="1">
        <name>Mg(2+)</name>
        <dbReference type="ChEBI" id="CHEBI:18420"/>
    </cofactor>
</comment>
<dbReference type="FunFam" id="1.50.10.130:FF:000003">
    <property type="entry name" value="Ent-cassa-12,15-diene synthase"/>
    <property type="match status" value="1"/>
</dbReference>
<dbReference type="InterPro" id="IPR036965">
    <property type="entry name" value="Terpene_synth_N_sf"/>
</dbReference>
<reference evidence="9" key="1">
    <citation type="submission" date="2020-07" db="EMBL/GenBank/DDBJ databases">
        <title>Genome sequence and genetic diversity analysis of an under-domesticated orphan crop, white fonio (Digitaria exilis).</title>
        <authorList>
            <person name="Bennetzen J.L."/>
            <person name="Chen S."/>
            <person name="Ma X."/>
            <person name="Wang X."/>
            <person name="Yssel A.E.J."/>
            <person name="Chaluvadi S.R."/>
            <person name="Johnson M."/>
            <person name="Gangashetty P."/>
            <person name="Hamidou F."/>
            <person name="Sanogo M.D."/>
            <person name="Zwaenepoel A."/>
            <person name="Wallace J."/>
            <person name="Van De Peer Y."/>
            <person name="Van Deynze A."/>
        </authorList>
    </citation>
    <scope>NUCLEOTIDE SEQUENCE</scope>
    <source>
        <tissue evidence="9">Leaves</tissue>
    </source>
</reference>
<dbReference type="InterPro" id="IPR005630">
    <property type="entry name" value="Terpene_synthase_metal-bd"/>
</dbReference>
<dbReference type="Gene3D" id="1.10.600.10">
    <property type="entry name" value="Farnesyl Diphosphate Synthase"/>
    <property type="match status" value="1"/>
</dbReference>
<evidence type="ECO:0000256" key="6">
    <source>
        <dbReference type="ARBA" id="ARBA00023239"/>
    </source>
</evidence>
<proteinExistence type="inferred from homology"/>
<evidence type="ECO:0000313" key="10">
    <source>
        <dbReference type="Proteomes" id="UP000636709"/>
    </source>
</evidence>
<evidence type="ECO:0000256" key="1">
    <source>
        <dbReference type="ARBA" id="ARBA00001946"/>
    </source>
</evidence>
<dbReference type="Pfam" id="PF03936">
    <property type="entry name" value="Terpene_synth_C"/>
    <property type="match status" value="1"/>
</dbReference>